<evidence type="ECO:0000256" key="1">
    <source>
        <dbReference type="SAM" id="MobiDB-lite"/>
    </source>
</evidence>
<comment type="caution">
    <text evidence="2">The sequence shown here is derived from an EMBL/GenBank/DDBJ whole genome shotgun (WGS) entry which is preliminary data.</text>
</comment>
<dbReference type="STRING" id="936756.ATE80_12850"/>
<proteinExistence type="predicted"/>
<keyword evidence="3" id="KW-1185">Reference proteome</keyword>
<name>A0A100Y628_9ACTN</name>
<evidence type="ECO:0000313" key="3">
    <source>
        <dbReference type="Proteomes" id="UP000054011"/>
    </source>
</evidence>
<evidence type="ECO:0000313" key="2">
    <source>
        <dbReference type="EMBL" id="KUH38354.1"/>
    </source>
</evidence>
<gene>
    <name evidence="2" type="ORF">ATE80_12850</name>
</gene>
<dbReference type="RefSeq" id="WP_058942331.1">
    <property type="nucleotide sequence ID" value="NZ_LNSV01000027.1"/>
</dbReference>
<dbReference type="OrthoDB" id="4188786at2"/>
<protein>
    <submittedName>
        <fullName evidence="2">Uncharacterized protein</fullName>
    </submittedName>
</protein>
<feature type="region of interest" description="Disordered" evidence="1">
    <location>
        <begin position="132"/>
        <end position="161"/>
    </location>
</feature>
<accession>A0A100Y628</accession>
<reference evidence="2 3" key="1">
    <citation type="submission" date="2015-11" db="EMBL/GenBank/DDBJ databases">
        <title>Genome-wide analysis reveals the secondary metabolome in Streptomyces kanasensis ZX01.</title>
        <authorList>
            <person name="Zhang G."/>
            <person name="Han L."/>
            <person name="Feng J."/>
            <person name="Zhang X."/>
        </authorList>
    </citation>
    <scope>NUCLEOTIDE SEQUENCE [LARGE SCALE GENOMIC DNA]</scope>
    <source>
        <strain evidence="2 3">ZX01</strain>
    </source>
</reference>
<dbReference type="EMBL" id="LNSV01000027">
    <property type="protein sequence ID" value="KUH38354.1"/>
    <property type="molecule type" value="Genomic_DNA"/>
</dbReference>
<dbReference type="Proteomes" id="UP000054011">
    <property type="component" value="Unassembled WGS sequence"/>
</dbReference>
<dbReference type="AlphaFoldDB" id="A0A100Y628"/>
<sequence length="161" mass="17363">MNGGTVPAGYRSEVLAEGPVYGTGRVVRYVLGAFRTISPVLALRWLRGEALRIADRLDPDPYRSAWVRPAVRVVSVPVPDCPARLRAWATAPDRQRAAREHIKNGHPLSVEVPDVDCAYILSAWPVRLSADESAGTAPEPAPHRTGGPPCPLPCSGEGARR</sequence>
<organism evidence="2 3">
    <name type="scientific">Streptomyces kanasensis</name>
    <dbReference type="NCBI Taxonomy" id="936756"/>
    <lineage>
        <taxon>Bacteria</taxon>
        <taxon>Bacillati</taxon>
        <taxon>Actinomycetota</taxon>
        <taxon>Actinomycetes</taxon>
        <taxon>Kitasatosporales</taxon>
        <taxon>Streptomycetaceae</taxon>
        <taxon>Streptomyces</taxon>
    </lineage>
</organism>